<dbReference type="Proteomes" id="UP001548832">
    <property type="component" value="Unassembled WGS sequence"/>
</dbReference>
<feature type="transmembrane region" description="Helical" evidence="5">
    <location>
        <begin position="12"/>
        <end position="30"/>
    </location>
</feature>
<dbReference type="PANTHER" id="PTHR43376:SF1">
    <property type="entry name" value="OLIGOPEPTIDE TRANSPORT SYSTEM PERMEASE PROTEIN"/>
    <property type="match status" value="1"/>
</dbReference>
<feature type="domain" description="ABC transmembrane type-1" evidence="6">
    <location>
        <begin position="106"/>
        <end position="322"/>
    </location>
</feature>
<evidence type="ECO:0000256" key="3">
    <source>
        <dbReference type="ARBA" id="ARBA00022989"/>
    </source>
</evidence>
<gene>
    <name evidence="7" type="ORF">ABVQ20_38975</name>
</gene>
<feature type="transmembrane region" description="Helical" evidence="5">
    <location>
        <begin position="253"/>
        <end position="279"/>
    </location>
</feature>
<dbReference type="PANTHER" id="PTHR43376">
    <property type="entry name" value="OLIGOPEPTIDE TRANSPORT SYSTEM PERMEASE PROTEIN"/>
    <property type="match status" value="1"/>
</dbReference>
<keyword evidence="2 5" id="KW-0812">Transmembrane</keyword>
<feature type="transmembrane region" description="Helical" evidence="5">
    <location>
        <begin position="142"/>
        <end position="167"/>
    </location>
</feature>
<evidence type="ECO:0000256" key="5">
    <source>
        <dbReference type="RuleBase" id="RU363032"/>
    </source>
</evidence>
<feature type="transmembrane region" description="Helical" evidence="5">
    <location>
        <begin position="105"/>
        <end position="130"/>
    </location>
</feature>
<dbReference type="EMBL" id="JBEWSZ010000015">
    <property type="protein sequence ID" value="MET2832901.1"/>
    <property type="molecule type" value="Genomic_DNA"/>
</dbReference>
<dbReference type="SUPFAM" id="SSF161098">
    <property type="entry name" value="MetI-like"/>
    <property type="match status" value="1"/>
</dbReference>
<evidence type="ECO:0000313" key="7">
    <source>
        <dbReference type="EMBL" id="MET2832901.1"/>
    </source>
</evidence>
<feature type="transmembrane region" description="Helical" evidence="5">
    <location>
        <begin position="299"/>
        <end position="322"/>
    </location>
</feature>
<dbReference type="RefSeq" id="WP_354465107.1">
    <property type="nucleotide sequence ID" value="NZ_JBEWSZ010000015.1"/>
</dbReference>
<keyword evidence="5" id="KW-0813">Transport</keyword>
<dbReference type="CDD" id="cd06261">
    <property type="entry name" value="TM_PBP2"/>
    <property type="match status" value="1"/>
</dbReference>
<reference evidence="7 8" key="1">
    <citation type="submission" date="2024-06" db="EMBL/GenBank/DDBJ databases">
        <authorList>
            <person name="Kim D.-U."/>
        </authorList>
    </citation>
    <scope>NUCLEOTIDE SEQUENCE [LARGE SCALE GENOMIC DNA]</scope>
    <source>
        <strain evidence="7 8">KACC15460</strain>
    </source>
</reference>
<dbReference type="InterPro" id="IPR035906">
    <property type="entry name" value="MetI-like_sf"/>
</dbReference>
<dbReference type="InterPro" id="IPR000515">
    <property type="entry name" value="MetI-like"/>
</dbReference>
<dbReference type="Pfam" id="PF00528">
    <property type="entry name" value="BPD_transp_1"/>
    <property type="match status" value="1"/>
</dbReference>
<evidence type="ECO:0000256" key="4">
    <source>
        <dbReference type="ARBA" id="ARBA00023136"/>
    </source>
</evidence>
<accession>A0ABV2DS55</accession>
<evidence type="ECO:0000256" key="1">
    <source>
        <dbReference type="ARBA" id="ARBA00004651"/>
    </source>
</evidence>
<keyword evidence="3 5" id="KW-1133">Transmembrane helix</keyword>
<comment type="subcellular location">
    <subcellularLocation>
        <location evidence="1 5">Cell membrane</location>
        <topology evidence="1 5">Multi-pass membrane protein</topology>
    </subcellularLocation>
</comment>
<dbReference type="Gene3D" id="1.10.3720.10">
    <property type="entry name" value="MetI-like"/>
    <property type="match status" value="1"/>
</dbReference>
<name>A0ABV2DS55_9HYPH</name>
<keyword evidence="4 5" id="KW-0472">Membrane</keyword>
<sequence length="333" mass="36375">MYRHYLAKRAIILLTAIWAAATINFLIPHMSPKNPIAEKLTLLAATSGISPSRIKEMSEVFSEKFGLNKTLWEQYVTYLWNAVRFDFGPSIISYPTPVSELIGRALPWTLGLLFSATVIAFAAGTLLGAAAAKYRRAGALQALNALMMVLSALPFYLVGLVLIYLLAATTGWFPVSGGYDIFSIPTWSWSFALEVLDHSVLPALSIVIASVGVWAIGMRGMMISVQGEDYVEFARARGLKPSRIFFRYGIRTAILPQVTALALSMGQIVAGAILVEVVFGYPGVGTLLFQSISLFDYPTIYGIVLILVVTVAASMFIVDLIAPWIDPRIRVEA</sequence>
<protein>
    <submittedName>
        <fullName evidence="7">ABC transporter permease</fullName>
    </submittedName>
</protein>
<evidence type="ECO:0000313" key="8">
    <source>
        <dbReference type="Proteomes" id="UP001548832"/>
    </source>
</evidence>
<feature type="transmembrane region" description="Helical" evidence="5">
    <location>
        <begin position="199"/>
        <end position="217"/>
    </location>
</feature>
<evidence type="ECO:0000259" key="6">
    <source>
        <dbReference type="PROSITE" id="PS50928"/>
    </source>
</evidence>
<dbReference type="PROSITE" id="PS50928">
    <property type="entry name" value="ABC_TM1"/>
    <property type="match status" value="1"/>
</dbReference>
<comment type="caution">
    <text evidence="7">The sequence shown here is derived from an EMBL/GenBank/DDBJ whole genome shotgun (WGS) entry which is preliminary data.</text>
</comment>
<organism evidence="7 8">
    <name type="scientific">Mesorhizobium shangrilense</name>
    <dbReference type="NCBI Taxonomy" id="460060"/>
    <lineage>
        <taxon>Bacteria</taxon>
        <taxon>Pseudomonadati</taxon>
        <taxon>Pseudomonadota</taxon>
        <taxon>Alphaproteobacteria</taxon>
        <taxon>Hyphomicrobiales</taxon>
        <taxon>Phyllobacteriaceae</taxon>
        <taxon>Mesorhizobium</taxon>
    </lineage>
</organism>
<keyword evidence="8" id="KW-1185">Reference proteome</keyword>
<comment type="similarity">
    <text evidence="5">Belongs to the binding-protein-dependent transport system permease family.</text>
</comment>
<proteinExistence type="inferred from homology"/>
<evidence type="ECO:0000256" key="2">
    <source>
        <dbReference type="ARBA" id="ARBA00022692"/>
    </source>
</evidence>